<dbReference type="Gene3D" id="1.25.40.10">
    <property type="entry name" value="Tetratricopeptide repeat domain"/>
    <property type="match status" value="1"/>
</dbReference>
<gene>
    <name evidence="1" type="ordered locus">HMPREF0868_0522</name>
</gene>
<dbReference type="InterPro" id="IPR011990">
    <property type="entry name" value="TPR-like_helical_dom_sf"/>
</dbReference>
<dbReference type="HOGENOM" id="CLU_177576_0_0_9"/>
<dbReference type="KEGG" id="clo:HMPREF0868_0522"/>
<proteinExistence type="predicted"/>
<accession>D3R0Z2</accession>
<dbReference type="eggNOG" id="ENOG5032X57">
    <property type="taxonomic scope" value="Bacteria"/>
</dbReference>
<evidence type="ECO:0000313" key="2">
    <source>
        <dbReference type="Proteomes" id="UP000008234"/>
    </source>
</evidence>
<keyword evidence="2" id="KW-1185">Reference proteome</keyword>
<evidence type="ECO:0000313" key="1">
    <source>
        <dbReference type="EMBL" id="ADC91403.1"/>
    </source>
</evidence>
<name>D3R0Z2_MAGIU</name>
<sequence>MGKEILVYNGKNMKSELYINKAFMQLKKGDIDGAVCSMKKVIETNDDIVSLVQAHCLLAEYYFIRQNYACSKEHIDWIMERQGELENEYDDLLNDEIINTNVLGELIDKYLLA</sequence>
<protein>
    <submittedName>
        <fullName evidence="1">Tetratricopeptide repeat domain protein</fullName>
    </submittedName>
</protein>
<dbReference type="STRING" id="699246.HMPREF0868_0522"/>
<dbReference type="EMBL" id="CP001850">
    <property type="protein sequence ID" value="ADC91403.1"/>
    <property type="molecule type" value="Genomic_DNA"/>
</dbReference>
<dbReference type="SUPFAM" id="SSF48452">
    <property type="entry name" value="TPR-like"/>
    <property type="match status" value="1"/>
</dbReference>
<dbReference type="AlphaFoldDB" id="D3R0Z2"/>
<reference evidence="2" key="1">
    <citation type="submission" date="2009-12" db="EMBL/GenBank/DDBJ databases">
        <title>Sequence of Clostridiales genomosp. BVAB3 str. UPII9-5.</title>
        <authorList>
            <person name="Madupu R."/>
            <person name="Durkin A.S."/>
            <person name="Torralba M."/>
            <person name="Methe B."/>
            <person name="Sutton G.G."/>
            <person name="Strausberg R.L."/>
            <person name="Nelson K.E."/>
        </authorList>
    </citation>
    <scope>NUCLEOTIDE SEQUENCE [LARGE SCALE GENOMIC DNA]</scope>
    <source>
        <strain evidence="2">UPII9-5</strain>
    </source>
</reference>
<dbReference type="Proteomes" id="UP000008234">
    <property type="component" value="Chromosome"/>
</dbReference>
<organism evidence="1 2">
    <name type="scientific">Mageeibacillus indolicus (strain UPII9-5)</name>
    <name type="common">Clostridiales genomosp. BVAB3 (strain UPII9-5)</name>
    <dbReference type="NCBI Taxonomy" id="699246"/>
    <lineage>
        <taxon>Bacteria</taxon>
        <taxon>Bacillati</taxon>
        <taxon>Bacillota</taxon>
        <taxon>Clostridia</taxon>
        <taxon>Eubacteriales</taxon>
        <taxon>Oscillospiraceae</taxon>
        <taxon>Mageeibacillus</taxon>
    </lineage>
</organism>